<name>A0A8T1VN04_9STRA</name>
<feature type="coiled-coil region" evidence="2">
    <location>
        <begin position="405"/>
        <end position="439"/>
    </location>
</feature>
<evidence type="ECO:0000313" key="5">
    <source>
        <dbReference type="EMBL" id="KAG7381480.1"/>
    </source>
</evidence>
<dbReference type="OrthoDB" id="73037at2759"/>
<evidence type="ECO:0000256" key="3">
    <source>
        <dbReference type="SAM" id="MobiDB-lite"/>
    </source>
</evidence>
<dbReference type="PANTHER" id="PTHR22895:SF0">
    <property type="entry name" value="ARMADILLO REPEAT-CONTAINING PROTEIN 6"/>
    <property type="match status" value="1"/>
</dbReference>
<feature type="coiled-coil region" evidence="2">
    <location>
        <begin position="668"/>
        <end position="702"/>
    </location>
</feature>
<dbReference type="SMART" id="SM00220">
    <property type="entry name" value="S_TKc"/>
    <property type="match status" value="1"/>
</dbReference>
<dbReference type="EMBL" id="JAGDFM010000244">
    <property type="protein sequence ID" value="KAG7381480.1"/>
    <property type="molecule type" value="Genomic_DNA"/>
</dbReference>
<feature type="coiled-coil region" evidence="2">
    <location>
        <begin position="489"/>
        <end position="544"/>
    </location>
</feature>
<evidence type="ECO:0000259" key="4">
    <source>
        <dbReference type="PROSITE" id="PS50011"/>
    </source>
</evidence>
<sequence length="1025" mass="114878">MECLAAWSGLAIERWEVALDEDKESVIAQTPHWKVRKGNCGGAHVVLHSCRSTSLKLELWTIALETLQQFIAPYPHPNIVQFLGVVTPSDQVQSDAPPPNECVVMEHLPISLYDVLHRDHVSLSRREIALIAIQILQGLLFLHRKEQSLGICLTSKKVMLDGANGIKLRRFGLEFVLRSGKAPAQLSTAALKTIYEMAPDPHPAAKSSTGCSSVSSPGSLSPPRSSSQTSPRCSSQPGTPATPSTYTSSDAEFTTITQDLFAFGVLLLEMCAGEKPTNELFNRISRAKQVDPVFYGVLQLTLSLGGAITLEDPRKKSVLVTTEDLLNMLVVNEQQRAVEEQQLSSSSFPCFLYVDRYFVTREAEQVEMKVRERDRRGEIDLKRLAAVEQELLDEQKNFSILVLQLEQAQKEKALMSEENQRLQTQLQTSEQSKRESDAEIKRLVAKNQEQAEHLLTLQISLDEEHRKVETFQLARVSDAEEKQGLLFEILKLKEDKRKIATEKQEVEAKCTAITRKVGREKEALEDLEGRLAQAIHRWEEEQRMRRRAERQTEGTSRQLLWIEEERCKYTSVLQQNPMGKRAPKESLLYVLALKDKEIEELSRRLQEALDGQAALHADIARLEVDWNAVNAEKEALLSRHAAAQNELLTRSSQIEMREEVIAGLHTKLHGVNSEIKALQCRVIDFEEELDRQAKKKADEEKARKLRQCLTPQCDAPRYLVGASGYCKECEELAGRASSTRDVKQQRHRRHRSWDDASIGGVGVRKNAKNIPIMKLVRVLSGSDDSRVEGPDQQQLLEALKHLTSLLKADESLKDDLPECLVIKSVLALLHHQKRSLVLQLECCRSLSVVVFNHDRNRLIVVAEGGVEPVLAAMRNFQSEAKMQETSCVLLTNLAHNCETNRKRILDAGGIDAVLQAMQTFPEHCGVQKRSCWALLTLAGSDLMCDSIAMRGGLGAIIAAMLNCPADEHVQYYGSWALVNLLSGTERLQAFARREGVREVAEAAHACFPGHEGIQEKAGEILRLLG</sequence>
<dbReference type="PANTHER" id="PTHR22895">
    <property type="entry name" value="ARMADILLO REPEAT-CONTAINING PROTEIN 6"/>
    <property type="match status" value="1"/>
</dbReference>
<evidence type="ECO:0000313" key="6">
    <source>
        <dbReference type="Proteomes" id="UP000694044"/>
    </source>
</evidence>
<feature type="compositionally biased region" description="Polar residues" evidence="3">
    <location>
        <begin position="238"/>
        <end position="248"/>
    </location>
</feature>
<dbReference type="PROSITE" id="PS50011">
    <property type="entry name" value="PROTEIN_KINASE_DOM"/>
    <property type="match status" value="1"/>
</dbReference>
<feature type="domain" description="Protein kinase" evidence="4">
    <location>
        <begin position="1"/>
        <end position="348"/>
    </location>
</feature>
<feature type="compositionally biased region" description="Low complexity" evidence="3">
    <location>
        <begin position="207"/>
        <end position="237"/>
    </location>
</feature>
<keyword evidence="2" id="KW-0175">Coiled coil</keyword>
<organism evidence="5 6">
    <name type="scientific">Phytophthora pseudosyringae</name>
    <dbReference type="NCBI Taxonomy" id="221518"/>
    <lineage>
        <taxon>Eukaryota</taxon>
        <taxon>Sar</taxon>
        <taxon>Stramenopiles</taxon>
        <taxon>Oomycota</taxon>
        <taxon>Peronosporomycetes</taxon>
        <taxon>Peronosporales</taxon>
        <taxon>Peronosporaceae</taxon>
        <taxon>Phytophthora</taxon>
    </lineage>
</organism>
<dbReference type="Pfam" id="PF07714">
    <property type="entry name" value="PK_Tyr_Ser-Thr"/>
    <property type="match status" value="1"/>
</dbReference>
<gene>
    <name evidence="5" type="ORF">PHYPSEUDO_005983</name>
</gene>
<accession>A0A8T1VN04</accession>
<dbReference type="GO" id="GO:0004672">
    <property type="term" value="F:protein kinase activity"/>
    <property type="evidence" value="ECO:0007669"/>
    <property type="project" value="InterPro"/>
</dbReference>
<dbReference type="InterPro" id="IPR000225">
    <property type="entry name" value="Armadillo"/>
</dbReference>
<keyword evidence="6" id="KW-1185">Reference proteome</keyword>
<dbReference type="AlphaFoldDB" id="A0A8T1VN04"/>
<dbReference type="Proteomes" id="UP000694044">
    <property type="component" value="Unassembled WGS sequence"/>
</dbReference>
<evidence type="ECO:0000256" key="2">
    <source>
        <dbReference type="SAM" id="Coils"/>
    </source>
</evidence>
<keyword evidence="1" id="KW-0677">Repeat</keyword>
<proteinExistence type="predicted"/>
<dbReference type="GO" id="GO:0005524">
    <property type="term" value="F:ATP binding"/>
    <property type="evidence" value="ECO:0007669"/>
    <property type="project" value="InterPro"/>
</dbReference>
<feature type="region of interest" description="Disordered" evidence="3">
    <location>
        <begin position="201"/>
        <end position="248"/>
    </location>
</feature>
<dbReference type="SMART" id="SM00185">
    <property type="entry name" value="ARM"/>
    <property type="match status" value="4"/>
</dbReference>
<reference evidence="5" key="1">
    <citation type="submission" date="2021-02" db="EMBL/GenBank/DDBJ databases">
        <authorList>
            <person name="Palmer J.M."/>
        </authorList>
    </citation>
    <scope>NUCLEOTIDE SEQUENCE</scope>
    <source>
        <strain evidence="5">SCRP734</strain>
    </source>
</reference>
<protein>
    <recommendedName>
        <fullName evidence="4">Protein kinase domain-containing protein</fullName>
    </recommendedName>
</protein>
<dbReference type="InterPro" id="IPR001245">
    <property type="entry name" value="Ser-Thr/Tyr_kinase_cat_dom"/>
</dbReference>
<dbReference type="InterPro" id="IPR000719">
    <property type="entry name" value="Prot_kinase_dom"/>
</dbReference>
<comment type="caution">
    <text evidence="5">The sequence shown here is derived from an EMBL/GenBank/DDBJ whole genome shotgun (WGS) entry which is preliminary data.</text>
</comment>
<evidence type="ECO:0000256" key="1">
    <source>
        <dbReference type="ARBA" id="ARBA00022737"/>
    </source>
</evidence>